<feature type="compositionally biased region" description="Basic and acidic residues" evidence="1">
    <location>
        <begin position="197"/>
        <end position="206"/>
    </location>
</feature>
<dbReference type="Proteomes" id="UP000015105">
    <property type="component" value="Chromosome 6D"/>
</dbReference>
<dbReference type="Gramene" id="AET6Gv20363500.2">
    <property type="protein sequence ID" value="AET6Gv20363500.2"/>
    <property type="gene ID" value="AET6Gv20363500"/>
</dbReference>
<reference evidence="3" key="2">
    <citation type="journal article" date="2017" name="Nat. Plants">
        <title>The Aegilops tauschii genome reveals multiple impacts of transposons.</title>
        <authorList>
            <person name="Zhao G."/>
            <person name="Zou C."/>
            <person name="Li K."/>
            <person name="Wang K."/>
            <person name="Li T."/>
            <person name="Gao L."/>
            <person name="Zhang X."/>
            <person name="Wang H."/>
            <person name="Yang Z."/>
            <person name="Liu X."/>
            <person name="Jiang W."/>
            <person name="Mao L."/>
            <person name="Kong X."/>
            <person name="Jiao Y."/>
            <person name="Jia J."/>
        </authorList>
    </citation>
    <scope>NUCLEOTIDE SEQUENCE [LARGE SCALE GENOMIC DNA]</scope>
    <source>
        <strain evidence="3">cv. AL8/78</strain>
    </source>
</reference>
<reference evidence="2" key="5">
    <citation type="journal article" date="2021" name="G3 (Bethesda)">
        <title>Aegilops tauschii genome assembly Aet v5.0 features greater sequence contiguity and improved annotation.</title>
        <authorList>
            <person name="Wang L."/>
            <person name="Zhu T."/>
            <person name="Rodriguez J.C."/>
            <person name="Deal K.R."/>
            <person name="Dubcovsky J."/>
            <person name="McGuire P.E."/>
            <person name="Lux T."/>
            <person name="Spannagl M."/>
            <person name="Mayer K.F.X."/>
            <person name="Baldrich P."/>
            <person name="Meyers B.C."/>
            <person name="Huo N."/>
            <person name="Gu Y.Q."/>
            <person name="Zhou H."/>
            <person name="Devos K.M."/>
            <person name="Bennetzen J.L."/>
            <person name="Unver T."/>
            <person name="Budak H."/>
            <person name="Gulick P.J."/>
            <person name="Galiba G."/>
            <person name="Kalapos B."/>
            <person name="Nelson D.R."/>
            <person name="Li P."/>
            <person name="You F.M."/>
            <person name="Luo M.C."/>
            <person name="Dvorak J."/>
        </authorList>
    </citation>
    <scope>NUCLEOTIDE SEQUENCE [LARGE SCALE GENOMIC DNA]</scope>
    <source>
        <strain evidence="2">cv. AL8/78</strain>
    </source>
</reference>
<dbReference type="EnsemblPlants" id="AET6Gv20363500.2">
    <property type="protein sequence ID" value="AET6Gv20363500.2"/>
    <property type="gene ID" value="AET6Gv20363500"/>
</dbReference>
<feature type="compositionally biased region" description="Polar residues" evidence="1">
    <location>
        <begin position="166"/>
        <end position="175"/>
    </location>
</feature>
<accession>A0A453NFZ2</accession>
<reference evidence="3" key="1">
    <citation type="journal article" date="2014" name="Science">
        <title>Ancient hybridizations among the ancestral genomes of bread wheat.</title>
        <authorList>
            <consortium name="International Wheat Genome Sequencing Consortium,"/>
            <person name="Marcussen T."/>
            <person name="Sandve S.R."/>
            <person name="Heier L."/>
            <person name="Spannagl M."/>
            <person name="Pfeifer M."/>
            <person name="Jakobsen K.S."/>
            <person name="Wulff B.B."/>
            <person name="Steuernagel B."/>
            <person name="Mayer K.F."/>
            <person name="Olsen O.A."/>
        </authorList>
    </citation>
    <scope>NUCLEOTIDE SEQUENCE [LARGE SCALE GENOMIC DNA]</scope>
    <source>
        <strain evidence="3">cv. AL8/78</strain>
    </source>
</reference>
<protein>
    <submittedName>
        <fullName evidence="2">Uncharacterized protein</fullName>
    </submittedName>
</protein>
<evidence type="ECO:0000313" key="3">
    <source>
        <dbReference type="Proteomes" id="UP000015105"/>
    </source>
</evidence>
<name>A0A453NFZ2_AEGTS</name>
<sequence length="241" mass="26283">MGVNRQSTMIRLKSLLISQNPLIISTISSLISKLSRILGGLISVRRKNQWSRRSRGHRRDRTWRTAYLARKNTPETNATHVNAHEASELGVVSTIEDHRTARDSNIARCSRQFFFSRDPKSAESGRERRLGAGSGTGSRRKPARMAAGGGIRCGLITSGRRRKRQVTTGSGSTAWSRAGGGGIRCGRPQTAAGDDGIGEHSLDTIGRRGTAAQPGDRSTQRRRRRQVTARSGAGLGNASWR</sequence>
<reference evidence="2" key="4">
    <citation type="submission" date="2019-03" db="UniProtKB">
        <authorList>
            <consortium name="EnsemblPlants"/>
        </authorList>
    </citation>
    <scope>IDENTIFICATION</scope>
</reference>
<dbReference type="AlphaFoldDB" id="A0A453NFZ2"/>
<feature type="compositionally biased region" description="Basic and acidic residues" evidence="1">
    <location>
        <begin position="118"/>
        <end position="130"/>
    </location>
</feature>
<feature type="region of interest" description="Disordered" evidence="1">
    <location>
        <begin position="118"/>
        <end position="241"/>
    </location>
</feature>
<evidence type="ECO:0000313" key="2">
    <source>
        <dbReference type="EnsemblPlants" id="AET6Gv20363500.2"/>
    </source>
</evidence>
<proteinExistence type="predicted"/>
<reference evidence="2" key="3">
    <citation type="journal article" date="2017" name="Nature">
        <title>Genome sequence of the progenitor of the wheat D genome Aegilops tauschii.</title>
        <authorList>
            <person name="Luo M.C."/>
            <person name="Gu Y.Q."/>
            <person name="Puiu D."/>
            <person name="Wang H."/>
            <person name="Twardziok S.O."/>
            <person name="Deal K.R."/>
            <person name="Huo N."/>
            <person name="Zhu T."/>
            <person name="Wang L."/>
            <person name="Wang Y."/>
            <person name="McGuire P.E."/>
            <person name="Liu S."/>
            <person name="Long H."/>
            <person name="Ramasamy R.K."/>
            <person name="Rodriguez J.C."/>
            <person name="Van S.L."/>
            <person name="Yuan L."/>
            <person name="Wang Z."/>
            <person name="Xia Z."/>
            <person name="Xiao L."/>
            <person name="Anderson O.D."/>
            <person name="Ouyang S."/>
            <person name="Liang Y."/>
            <person name="Zimin A.V."/>
            <person name="Pertea G."/>
            <person name="Qi P."/>
            <person name="Bennetzen J.L."/>
            <person name="Dai X."/>
            <person name="Dawson M.W."/>
            <person name="Muller H.G."/>
            <person name="Kugler K."/>
            <person name="Rivarola-Duarte L."/>
            <person name="Spannagl M."/>
            <person name="Mayer K.F.X."/>
            <person name="Lu F.H."/>
            <person name="Bevan M.W."/>
            <person name="Leroy P."/>
            <person name="Li P."/>
            <person name="You F.M."/>
            <person name="Sun Q."/>
            <person name="Liu Z."/>
            <person name="Lyons E."/>
            <person name="Wicker T."/>
            <person name="Salzberg S.L."/>
            <person name="Devos K.M."/>
            <person name="Dvorak J."/>
        </authorList>
    </citation>
    <scope>NUCLEOTIDE SEQUENCE [LARGE SCALE GENOMIC DNA]</scope>
    <source>
        <strain evidence="2">cv. AL8/78</strain>
    </source>
</reference>
<organism evidence="2 3">
    <name type="scientific">Aegilops tauschii subsp. strangulata</name>
    <name type="common">Goatgrass</name>
    <dbReference type="NCBI Taxonomy" id="200361"/>
    <lineage>
        <taxon>Eukaryota</taxon>
        <taxon>Viridiplantae</taxon>
        <taxon>Streptophyta</taxon>
        <taxon>Embryophyta</taxon>
        <taxon>Tracheophyta</taxon>
        <taxon>Spermatophyta</taxon>
        <taxon>Magnoliopsida</taxon>
        <taxon>Liliopsida</taxon>
        <taxon>Poales</taxon>
        <taxon>Poaceae</taxon>
        <taxon>BOP clade</taxon>
        <taxon>Pooideae</taxon>
        <taxon>Triticodae</taxon>
        <taxon>Triticeae</taxon>
        <taxon>Triticinae</taxon>
        <taxon>Aegilops</taxon>
    </lineage>
</organism>
<keyword evidence="3" id="KW-1185">Reference proteome</keyword>
<evidence type="ECO:0000256" key="1">
    <source>
        <dbReference type="SAM" id="MobiDB-lite"/>
    </source>
</evidence>